<dbReference type="PANTHER" id="PTHR11877:SF46">
    <property type="entry name" value="TYPE III POLYKETIDE SYNTHASE A"/>
    <property type="match status" value="1"/>
</dbReference>
<keyword evidence="2 3" id="KW-0808">Transferase</keyword>
<dbReference type="InterPro" id="IPR012328">
    <property type="entry name" value="Chalcone/stilbene_synt_C"/>
</dbReference>
<dbReference type="Proteomes" id="UP001314263">
    <property type="component" value="Unassembled WGS sequence"/>
</dbReference>
<feature type="region of interest" description="Disordered" evidence="4">
    <location>
        <begin position="255"/>
        <end position="283"/>
    </location>
</feature>
<protein>
    <recommendedName>
        <fullName evidence="9">Chalcone synthase</fullName>
    </recommendedName>
</protein>
<dbReference type="GO" id="GO:0016747">
    <property type="term" value="F:acyltransferase activity, transferring groups other than amino-acyl groups"/>
    <property type="evidence" value="ECO:0007669"/>
    <property type="project" value="InterPro"/>
</dbReference>
<dbReference type="EMBL" id="CAUYUE010000013">
    <property type="protein sequence ID" value="CAK0785675.1"/>
    <property type="molecule type" value="Genomic_DNA"/>
</dbReference>
<comment type="similarity">
    <text evidence="1 3">Belongs to the thiolase-like superfamily. Chalcone/stilbene synthases family.</text>
</comment>
<evidence type="ECO:0000256" key="4">
    <source>
        <dbReference type="SAM" id="MobiDB-lite"/>
    </source>
</evidence>
<dbReference type="Gene3D" id="3.40.47.10">
    <property type="match status" value="2"/>
</dbReference>
<keyword evidence="8" id="KW-1185">Reference proteome</keyword>
<accession>A0AAV1II15</accession>
<organism evidence="7 8">
    <name type="scientific">Coccomyxa viridis</name>
    <dbReference type="NCBI Taxonomy" id="1274662"/>
    <lineage>
        <taxon>Eukaryota</taxon>
        <taxon>Viridiplantae</taxon>
        <taxon>Chlorophyta</taxon>
        <taxon>core chlorophytes</taxon>
        <taxon>Trebouxiophyceae</taxon>
        <taxon>Trebouxiophyceae incertae sedis</taxon>
        <taxon>Coccomyxaceae</taxon>
        <taxon>Coccomyxa</taxon>
    </lineage>
</organism>
<name>A0AAV1II15_9CHLO</name>
<reference evidence="7 8" key="1">
    <citation type="submission" date="2023-10" db="EMBL/GenBank/DDBJ databases">
        <authorList>
            <person name="Maclean D."/>
            <person name="Macfadyen A."/>
        </authorList>
    </citation>
    <scope>NUCLEOTIDE SEQUENCE [LARGE SCALE GENOMIC DNA]</scope>
</reference>
<dbReference type="InterPro" id="IPR011141">
    <property type="entry name" value="Polyketide_synthase_type-III"/>
</dbReference>
<dbReference type="PANTHER" id="PTHR11877">
    <property type="entry name" value="HYDROXYMETHYLGLUTARYL-COA SYNTHASE"/>
    <property type="match status" value="1"/>
</dbReference>
<evidence type="ECO:0000313" key="7">
    <source>
        <dbReference type="EMBL" id="CAK0785675.1"/>
    </source>
</evidence>
<evidence type="ECO:0000313" key="8">
    <source>
        <dbReference type="Proteomes" id="UP001314263"/>
    </source>
</evidence>
<evidence type="ECO:0000259" key="5">
    <source>
        <dbReference type="Pfam" id="PF00195"/>
    </source>
</evidence>
<gene>
    <name evidence="7" type="ORF">CVIRNUC_008886</name>
</gene>
<dbReference type="InterPro" id="IPR016039">
    <property type="entry name" value="Thiolase-like"/>
</dbReference>
<keyword evidence="3" id="KW-0012">Acyltransferase</keyword>
<dbReference type="AlphaFoldDB" id="A0AAV1II15"/>
<dbReference type="Pfam" id="PF02797">
    <property type="entry name" value="Chal_sti_synt_C"/>
    <property type="match status" value="1"/>
</dbReference>
<dbReference type="InterPro" id="IPR001099">
    <property type="entry name" value="Chalcone/stilbene_synt_N"/>
</dbReference>
<feature type="domain" description="Chalcone/stilbene synthase C-terminal" evidence="6">
    <location>
        <begin position="309"/>
        <end position="446"/>
    </location>
</feature>
<evidence type="ECO:0000259" key="6">
    <source>
        <dbReference type="Pfam" id="PF02797"/>
    </source>
</evidence>
<proteinExistence type="inferred from homology"/>
<feature type="domain" description="Chalcone/stilbene synthase N-terminal" evidence="5">
    <location>
        <begin position="26"/>
        <end position="231"/>
    </location>
</feature>
<comment type="caution">
    <text evidence="7">The sequence shown here is derived from an EMBL/GenBank/DDBJ whole genome shotgun (WGS) entry which is preliminary data.</text>
</comment>
<dbReference type="Pfam" id="PF00195">
    <property type="entry name" value="Chal_sti_synt_N"/>
    <property type="match status" value="1"/>
</dbReference>
<sequence length="448" mass="48953">MVTSSARWFQSYDCSSPSSPSCAGPRILATSTTFPPHKYLQEDALDAFLSRHELTSQDAEWVKRVFRATGIKTCSYFLPKERLFEKMSRVQYVEYVRAGLFKLGMEAAQKAIRDWGGCVQDITHIVWGTMTGTIHAPTLDTYLARELGLRSDIKRLNVESMGCLTGFRCLALASELAAARLGNTVLTVVCDIRSALGNQLTAHAPGAPVDRANVIASCLFRDSGGAAIVAAPQPQALLQRQPSWRRRARLGQQLPAAALQQRAERSPQQLLPAAQPPQGEQQAPAELLPHAERPQPPPQYDIIDTRALLVPDSEPLVQYQEREGESIHLYIDKELPARVEQALPDLIKELLAPHGLQPSDCCYAVHTGGPKILERTAAALGVSADCMQASWEVMREQGNLSGASNIAVLDRARRMAASGAGMYAARRHCVCIAMGPGVAMETLLLRRA</sequence>
<dbReference type="SUPFAM" id="SSF53901">
    <property type="entry name" value="Thiolase-like"/>
    <property type="match status" value="2"/>
</dbReference>
<evidence type="ECO:0000256" key="2">
    <source>
        <dbReference type="ARBA" id="ARBA00022679"/>
    </source>
</evidence>
<evidence type="ECO:0008006" key="9">
    <source>
        <dbReference type="Google" id="ProtNLM"/>
    </source>
</evidence>
<dbReference type="GO" id="GO:0030639">
    <property type="term" value="P:polyketide biosynthetic process"/>
    <property type="evidence" value="ECO:0007669"/>
    <property type="project" value="TreeGrafter"/>
</dbReference>
<evidence type="ECO:0000256" key="1">
    <source>
        <dbReference type="ARBA" id="ARBA00005531"/>
    </source>
</evidence>
<evidence type="ECO:0000256" key="3">
    <source>
        <dbReference type="RuleBase" id="RU003633"/>
    </source>
</evidence>